<evidence type="ECO:0000313" key="4">
    <source>
        <dbReference type="Proteomes" id="UP000038750"/>
    </source>
</evidence>
<dbReference type="InterPro" id="IPR008966">
    <property type="entry name" value="Adhesion_dom_sf"/>
</dbReference>
<proteinExistence type="predicted"/>
<protein>
    <submittedName>
        <fullName evidence="3">Fimbrial protein</fullName>
    </submittedName>
</protein>
<dbReference type="RefSeq" id="WP_050074712.1">
    <property type="nucleotide sequence ID" value="NZ_CABHXJ010000055.1"/>
</dbReference>
<dbReference type="Proteomes" id="UP000038750">
    <property type="component" value="Unassembled WGS sequence"/>
</dbReference>
<feature type="domain" description="Fimbrial-type adhesion" evidence="2">
    <location>
        <begin position="207"/>
        <end position="327"/>
    </location>
</feature>
<evidence type="ECO:0000313" key="3">
    <source>
        <dbReference type="EMBL" id="CNG67827.1"/>
    </source>
</evidence>
<dbReference type="GO" id="GO:0007155">
    <property type="term" value="P:cell adhesion"/>
    <property type="evidence" value="ECO:0007669"/>
    <property type="project" value="InterPro"/>
</dbReference>
<keyword evidence="1" id="KW-0732">Signal</keyword>
<dbReference type="SUPFAM" id="SSF49401">
    <property type="entry name" value="Bacterial adhesins"/>
    <property type="match status" value="1"/>
</dbReference>
<sequence>MTHSMLNKMGRMGGSVVILLVALLLSQAAYALDCVEKGTGVVIKPAIPIGQLAIPSNVAAGTKVWESNDITVTAYCDNVLGSTVDQVWFYFNPLHQSLGQGLQLGVSYNGQELETNAARLNTNSPAIVRGQNVTVTVTFRLYIKVTGNPPSSGYYVGADNFTVFQLDGSTGLNLTAGAKNLRYALSGLTGVRFIACGADLVVYPESQIVNFGVFNKALLQNSGNNISQPFSITAVKQGCLSNFSIQAQFSTTNPLVGDNAIDMQNGTKLTIYNDASQAIVYNRYIEFAQLNNVTQVTKNYTASLNAIAGQSIRLGQFDATAIVKINYY</sequence>
<dbReference type="InterPro" id="IPR000259">
    <property type="entry name" value="Adhesion_dom_fimbrial"/>
</dbReference>
<dbReference type="STRING" id="631.CH53_1667"/>
<accession>A0A0T9N1E4</accession>
<dbReference type="eggNOG" id="COG3539">
    <property type="taxonomic scope" value="Bacteria"/>
</dbReference>
<dbReference type="OrthoDB" id="8926940at2"/>
<evidence type="ECO:0000256" key="1">
    <source>
        <dbReference type="SAM" id="SignalP"/>
    </source>
</evidence>
<evidence type="ECO:0000259" key="2">
    <source>
        <dbReference type="Pfam" id="PF00419"/>
    </source>
</evidence>
<organism evidence="3 4">
    <name type="scientific">Yersinia intermedia</name>
    <dbReference type="NCBI Taxonomy" id="631"/>
    <lineage>
        <taxon>Bacteria</taxon>
        <taxon>Pseudomonadati</taxon>
        <taxon>Pseudomonadota</taxon>
        <taxon>Gammaproteobacteria</taxon>
        <taxon>Enterobacterales</taxon>
        <taxon>Yersiniaceae</taxon>
        <taxon>Yersinia</taxon>
    </lineage>
</organism>
<dbReference type="GO" id="GO:0009289">
    <property type="term" value="C:pilus"/>
    <property type="evidence" value="ECO:0007669"/>
    <property type="project" value="InterPro"/>
</dbReference>
<name>A0A0T9N1E4_YERIN</name>
<feature type="signal peptide" evidence="1">
    <location>
        <begin position="1"/>
        <end position="31"/>
    </location>
</feature>
<dbReference type="AlphaFoldDB" id="A0A0T9N1E4"/>
<reference evidence="3 4" key="1">
    <citation type="submission" date="2015-03" db="EMBL/GenBank/DDBJ databases">
        <authorList>
            <person name="Murphy D."/>
        </authorList>
    </citation>
    <scope>NUCLEOTIDE SEQUENCE [LARGE SCALE GENOMIC DNA]</scope>
    <source>
        <strain evidence="3 4">BR165/97</strain>
    </source>
</reference>
<dbReference type="EMBL" id="CPZJ01000027">
    <property type="protein sequence ID" value="CNG67827.1"/>
    <property type="molecule type" value="Genomic_DNA"/>
</dbReference>
<gene>
    <name evidence="3" type="ORF">ERS008530_04384</name>
</gene>
<dbReference type="Pfam" id="PF00419">
    <property type="entry name" value="Fimbrial"/>
    <property type="match status" value="1"/>
</dbReference>
<feature type="chain" id="PRO_5006693635" evidence="1">
    <location>
        <begin position="32"/>
        <end position="328"/>
    </location>
</feature>